<gene>
    <name evidence="2" type="ORF">FOY91_05455</name>
</gene>
<feature type="compositionally biased region" description="Low complexity" evidence="1">
    <location>
        <begin position="1"/>
        <end position="24"/>
    </location>
</feature>
<name>A0A558R9H0_9SPHN</name>
<protein>
    <submittedName>
        <fullName evidence="2">Uncharacterized protein</fullName>
    </submittedName>
</protein>
<organism evidence="2 3">
    <name type="scientific">Alterirhizorhabdus solaris</name>
    <dbReference type="NCBI Taxonomy" id="2529389"/>
    <lineage>
        <taxon>Bacteria</taxon>
        <taxon>Pseudomonadati</taxon>
        <taxon>Pseudomonadota</taxon>
        <taxon>Alphaproteobacteria</taxon>
        <taxon>Sphingomonadales</taxon>
        <taxon>Rhizorhabdaceae</taxon>
        <taxon>Alterirhizorhabdus</taxon>
    </lineage>
</organism>
<evidence type="ECO:0000313" key="2">
    <source>
        <dbReference type="EMBL" id="TVV76027.1"/>
    </source>
</evidence>
<reference evidence="2 3" key="1">
    <citation type="submission" date="2019-07" db="EMBL/GenBank/DDBJ databases">
        <title>Sphingomonas solaris sp. nov., isolated from a solar panel from Boston, Massachusetts.</title>
        <authorList>
            <person name="Tanner K."/>
            <person name="Pascual J."/>
            <person name="Mancuso C."/>
            <person name="Pereto J."/>
            <person name="Khalil A."/>
            <person name="Vilanova C."/>
        </authorList>
    </citation>
    <scope>NUCLEOTIDE SEQUENCE [LARGE SCALE GENOMIC DNA]</scope>
    <source>
        <strain evidence="2 3">R4DWN</strain>
    </source>
</reference>
<dbReference type="RefSeq" id="WP_145148940.1">
    <property type="nucleotide sequence ID" value="NZ_VNIM01000014.1"/>
</dbReference>
<evidence type="ECO:0000313" key="3">
    <source>
        <dbReference type="Proteomes" id="UP000318681"/>
    </source>
</evidence>
<comment type="caution">
    <text evidence="2">The sequence shown here is derived from an EMBL/GenBank/DDBJ whole genome shotgun (WGS) entry which is preliminary data.</text>
</comment>
<evidence type="ECO:0000256" key="1">
    <source>
        <dbReference type="SAM" id="MobiDB-lite"/>
    </source>
</evidence>
<keyword evidence="3" id="KW-1185">Reference proteome</keyword>
<dbReference type="EMBL" id="VNIM01000014">
    <property type="protein sequence ID" value="TVV76027.1"/>
    <property type="molecule type" value="Genomic_DNA"/>
</dbReference>
<dbReference type="AlphaFoldDB" id="A0A558R9H0"/>
<feature type="region of interest" description="Disordered" evidence="1">
    <location>
        <begin position="1"/>
        <end position="28"/>
    </location>
</feature>
<proteinExistence type="predicted"/>
<dbReference type="Proteomes" id="UP000318681">
    <property type="component" value="Unassembled WGS sequence"/>
</dbReference>
<sequence>MEADPPTRVASAAAASPKPRPGATVDDDVRRVVARHGADAVKAAVKRLSKQRPGRKATSDWPGLIDVLEADARRLLEGGDPFTERSNYSISQAFAAAHPGHSSVSTQRRLMNKLAKKRAIYTHILAIFTGWYECSSAIYIKTLLALIEIDDNEMWVDRHDAACRQLGEYIVIFGEPPESMSMREIIGRATGTMPKSPFELRERSRGGLLGGFAGSSDRG</sequence>
<dbReference type="OrthoDB" id="9929085at2"/>
<accession>A0A558R9H0</accession>